<dbReference type="EMBL" id="SNYN01000004">
    <property type="protein sequence ID" value="TDQ53261.1"/>
    <property type="molecule type" value="Genomic_DNA"/>
</dbReference>
<dbReference type="PANTHER" id="PTHR42791:SF1">
    <property type="entry name" value="N-ACETYLTRANSFERASE DOMAIN-CONTAINING PROTEIN"/>
    <property type="match status" value="1"/>
</dbReference>
<evidence type="ECO:0000313" key="2">
    <source>
        <dbReference type="EMBL" id="TDQ53261.1"/>
    </source>
</evidence>
<reference evidence="2 3" key="1">
    <citation type="submission" date="2019-03" db="EMBL/GenBank/DDBJ databases">
        <title>Genomic Encyclopedia of Type Strains, Phase IV (KMG-IV): sequencing the most valuable type-strain genomes for metagenomic binning, comparative biology and taxonomic classification.</title>
        <authorList>
            <person name="Goeker M."/>
        </authorList>
    </citation>
    <scope>NUCLEOTIDE SEQUENCE [LARGE SCALE GENOMIC DNA]</scope>
    <source>
        <strain evidence="2 3">DSM 46770</strain>
    </source>
</reference>
<dbReference type="InterPro" id="IPR000182">
    <property type="entry name" value="GNAT_dom"/>
</dbReference>
<comment type="caution">
    <text evidence="2">The sequence shown here is derived from an EMBL/GenBank/DDBJ whole genome shotgun (WGS) entry which is preliminary data.</text>
</comment>
<evidence type="ECO:0000259" key="1">
    <source>
        <dbReference type="PROSITE" id="PS51186"/>
    </source>
</evidence>
<sequence length="225" mass="24890">MVTYTFLGLNSYFQGHFLYRFHMSLNTPYASVRQADGAGRQAVVDVFTEAFMDDPVACWLFPEADERSRLQPHFYRSLLTHPAGEAYLAGRSEGASLWLRPAAGQSPHGEYAEAPEGDPPADFGAGGARLRALGRELARRHPDGEPHLYLACMGVVARRQGAGLGSAMLRHRLERADADGTAAYLEASSARSRALYQRYGFEDLGAPVRVADGPPLWPMRRRPRR</sequence>
<dbReference type="Proteomes" id="UP000295281">
    <property type="component" value="Unassembled WGS sequence"/>
</dbReference>
<feature type="domain" description="N-acetyltransferase" evidence="1">
    <location>
        <begin position="78"/>
        <end position="224"/>
    </location>
</feature>
<evidence type="ECO:0000313" key="3">
    <source>
        <dbReference type="Proteomes" id="UP000295281"/>
    </source>
</evidence>
<dbReference type="Pfam" id="PF00583">
    <property type="entry name" value="Acetyltransf_1"/>
    <property type="match status" value="1"/>
</dbReference>
<dbReference type="AlphaFoldDB" id="A0A4R6V3E4"/>
<name>A0A4R6V3E4_9ACTN</name>
<dbReference type="PANTHER" id="PTHR42791">
    <property type="entry name" value="GNAT FAMILY ACETYLTRANSFERASE"/>
    <property type="match status" value="1"/>
</dbReference>
<dbReference type="GO" id="GO:0016747">
    <property type="term" value="F:acyltransferase activity, transferring groups other than amino-acyl groups"/>
    <property type="evidence" value="ECO:0007669"/>
    <property type="project" value="InterPro"/>
</dbReference>
<dbReference type="Gene3D" id="3.40.630.30">
    <property type="match status" value="1"/>
</dbReference>
<gene>
    <name evidence="2" type="ORF">EV190_10450</name>
</gene>
<accession>A0A4R6V3E4</accession>
<dbReference type="SUPFAM" id="SSF55729">
    <property type="entry name" value="Acyl-CoA N-acyltransferases (Nat)"/>
    <property type="match status" value="1"/>
</dbReference>
<proteinExistence type="predicted"/>
<organism evidence="2 3">
    <name type="scientific">Actinorugispora endophytica</name>
    <dbReference type="NCBI Taxonomy" id="1605990"/>
    <lineage>
        <taxon>Bacteria</taxon>
        <taxon>Bacillati</taxon>
        <taxon>Actinomycetota</taxon>
        <taxon>Actinomycetes</taxon>
        <taxon>Streptosporangiales</taxon>
        <taxon>Nocardiopsidaceae</taxon>
        <taxon>Actinorugispora</taxon>
    </lineage>
</organism>
<dbReference type="CDD" id="cd04301">
    <property type="entry name" value="NAT_SF"/>
    <property type="match status" value="1"/>
</dbReference>
<dbReference type="InterPro" id="IPR016181">
    <property type="entry name" value="Acyl_CoA_acyltransferase"/>
</dbReference>
<keyword evidence="3" id="KW-1185">Reference proteome</keyword>
<keyword evidence="2" id="KW-0808">Transferase</keyword>
<dbReference type="InterPro" id="IPR052523">
    <property type="entry name" value="Trichothecene_AcTrans"/>
</dbReference>
<protein>
    <submittedName>
        <fullName evidence="2">Acetyltransferase (GNAT) family protein</fullName>
    </submittedName>
</protein>
<dbReference type="PROSITE" id="PS51186">
    <property type="entry name" value="GNAT"/>
    <property type="match status" value="1"/>
</dbReference>